<dbReference type="OrthoDB" id="8068875at2759"/>
<dbReference type="InterPro" id="IPR058923">
    <property type="entry name" value="RCC1-like_dom"/>
</dbReference>
<dbReference type="Pfam" id="PF25390">
    <property type="entry name" value="WD40_RLD"/>
    <property type="match status" value="1"/>
</dbReference>
<feature type="repeat" description="RCC1" evidence="3">
    <location>
        <begin position="183"/>
        <end position="235"/>
    </location>
</feature>
<evidence type="ECO:0000256" key="3">
    <source>
        <dbReference type="PROSITE-ProRule" id="PRU00235"/>
    </source>
</evidence>
<evidence type="ECO:0000313" key="5">
    <source>
        <dbReference type="EMBL" id="KAJ5073010.1"/>
    </source>
</evidence>
<evidence type="ECO:0000313" key="6">
    <source>
        <dbReference type="Proteomes" id="UP001149090"/>
    </source>
</evidence>
<dbReference type="InterPro" id="IPR051553">
    <property type="entry name" value="Ran_GTPase-activating"/>
</dbReference>
<keyword evidence="1" id="KW-0344">Guanine-nucleotide releasing factor</keyword>
<organism evidence="5 6">
    <name type="scientific">Anaeramoeba ignava</name>
    <name type="common">Anaerobic marine amoeba</name>
    <dbReference type="NCBI Taxonomy" id="1746090"/>
    <lineage>
        <taxon>Eukaryota</taxon>
        <taxon>Metamonada</taxon>
        <taxon>Anaeramoebidae</taxon>
        <taxon>Anaeramoeba</taxon>
    </lineage>
</organism>
<dbReference type="InterPro" id="IPR011333">
    <property type="entry name" value="SKP1/BTB/POZ_sf"/>
</dbReference>
<feature type="repeat" description="RCC1" evidence="3">
    <location>
        <begin position="289"/>
        <end position="343"/>
    </location>
</feature>
<dbReference type="Pfam" id="PF00651">
    <property type="entry name" value="BTB"/>
    <property type="match status" value="1"/>
</dbReference>
<dbReference type="SMART" id="SM00225">
    <property type="entry name" value="BTB"/>
    <property type="match status" value="1"/>
</dbReference>
<reference evidence="5" key="1">
    <citation type="submission" date="2022-10" db="EMBL/GenBank/DDBJ databases">
        <title>Novel sulphate-reducing endosymbionts in the free-living metamonad Anaeramoeba.</title>
        <authorList>
            <person name="Jerlstrom-Hultqvist J."/>
            <person name="Cepicka I."/>
            <person name="Gallot-Lavallee L."/>
            <person name="Salas-Leiva D."/>
            <person name="Curtis B.A."/>
            <person name="Zahonova K."/>
            <person name="Pipaliya S."/>
            <person name="Dacks J."/>
            <person name="Roger A.J."/>
        </authorList>
    </citation>
    <scope>NUCLEOTIDE SEQUENCE</scope>
    <source>
        <strain evidence="5">BMAN</strain>
    </source>
</reference>
<dbReference type="Proteomes" id="UP001149090">
    <property type="component" value="Unassembled WGS sequence"/>
</dbReference>
<dbReference type="Gene3D" id="2.130.10.30">
    <property type="entry name" value="Regulator of chromosome condensation 1/beta-lactamase-inhibitor protein II"/>
    <property type="match status" value="2"/>
</dbReference>
<dbReference type="Gene3D" id="3.30.710.10">
    <property type="entry name" value="Potassium Channel Kv1.1, Chain A"/>
    <property type="match status" value="1"/>
</dbReference>
<evidence type="ECO:0000256" key="1">
    <source>
        <dbReference type="ARBA" id="ARBA00022658"/>
    </source>
</evidence>
<dbReference type="InterPro" id="IPR009091">
    <property type="entry name" value="RCC1/BLIP-II"/>
</dbReference>
<protein>
    <recommendedName>
        <fullName evidence="4">BTB domain-containing protein</fullName>
    </recommendedName>
</protein>
<evidence type="ECO:0000256" key="2">
    <source>
        <dbReference type="ARBA" id="ARBA00022737"/>
    </source>
</evidence>
<proteinExistence type="predicted"/>
<dbReference type="SUPFAM" id="SSF54695">
    <property type="entry name" value="POZ domain"/>
    <property type="match status" value="1"/>
</dbReference>
<dbReference type="CDD" id="cd18186">
    <property type="entry name" value="BTB_POZ_ZBTB_KLHL-like"/>
    <property type="match status" value="1"/>
</dbReference>
<gene>
    <name evidence="5" type="ORF">M0811_09224</name>
</gene>
<dbReference type="EMBL" id="JAPDFW010000078">
    <property type="protein sequence ID" value="KAJ5073010.1"/>
    <property type="molecule type" value="Genomic_DNA"/>
</dbReference>
<dbReference type="PROSITE" id="PS50097">
    <property type="entry name" value="BTB"/>
    <property type="match status" value="1"/>
</dbReference>
<name>A0A9Q0LKV4_ANAIG</name>
<dbReference type="PANTHER" id="PTHR45982:SF1">
    <property type="entry name" value="REGULATOR OF CHROMOSOME CONDENSATION"/>
    <property type="match status" value="1"/>
</dbReference>
<dbReference type="AlphaFoldDB" id="A0A9Q0LKV4"/>
<comment type="caution">
    <text evidence="5">The sequence shown here is derived from an EMBL/GenBank/DDBJ whole genome shotgun (WGS) entry which is preliminary data.</text>
</comment>
<dbReference type="InterPro" id="IPR000408">
    <property type="entry name" value="Reg_chr_condens"/>
</dbReference>
<dbReference type="InterPro" id="IPR000210">
    <property type="entry name" value="BTB/POZ_dom"/>
</dbReference>
<accession>A0A9Q0LKV4</accession>
<dbReference type="PANTHER" id="PTHR45982">
    <property type="entry name" value="REGULATOR OF CHROMOSOME CONDENSATION"/>
    <property type="match status" value="1"/>
</dbReference>
<evidence type="ECO:0000259" key="4">
    <source>
        <dbReference type="PROSITE" id="PS50097"/>
    </source>
</evidence>
<sequence length="559" mass="63118">MESEVFFFGQNKGFQVKENAMTPTKLTQFDEYGITQISSGDFGTLLTTTNNQVIWISRSLKDTLNHSVIQVSVGFSVAAFLTENGEVFGIGNHLGAEKNKFIPISPMISLDKNETITQIACGVYQLYLLTSKGIAYGMGDNSCKQLATEDVTKQTKPIKMMENIESIYTGNYSFSAFLLTKNDELFALGQNSSYQLGLGDDNNDIYPPQLVKTRPEGEIRQLVIGYEHSVMVVEQKGKGQAYVSGQHSYNGLGKSDSAKLFTHLSSLSNSDIIQIDVGCFHTLLLTAENEIFAYGINPYGQLGNGSFSSTDMPIKIEIPGITQELSKYRVVAGSFHSLVYLPVQKLTTIQEDFIEFLNNQEACDLTLQALDGSIGVHRLILELRIGKENIQNFQYYIKSKNLAETNSILKFIYGCRFLQKKLMRELTEIIPNLAITKKQFSEQLTKLKNANESKDFVVKFENNHFRIHKTILWARSLLFRGMFLNVNDSSNEVSNYCEISLDAFKIFLDYLYTDEIDTQIKFTKQIVEDLAKAMDYFQLNESEPNLATKALRKFEENKK</sequence>
<feature type="domain" description="BTB" evidence="4">
    <location>
        <begin position="454"/>
        <end position="520"/>
    </location>
</feature>
<dbReference type="SUPFAM" id="SSF50985">
    <property type="entry name" value="RCC1/BLIP-II"/>
    <property type="match status" value="1"/>
</dbReference>
<keyword evidence="2" id="KW-0677">Repeat</keyword>
<keyword evidence="6" id="KW-1185">Reference proteome</keyword>
<dbReference type="PROSITE" id="PS50012">
    <property type="entry name" value="RCC1_3"/>
    <property type="match status" value="2"/>
</dbReference>